<dbReference type="AlphaFoldDB" id="A0A1Y1KNJ0"/>
<organism evidence="3">
    <name type="scientific">Photinus pyralis</name>
    <name type="common">Common eastern firefly</name>
    <name type="synonym">Lampyris pyralis</name>
    <dbReference type="NCBI Taxonomy" id="7054"/>
    <lineage>
        <taxon>Eukaryota</taxon>
        <taxon>Metazoa</taxon>
        <taxon>Ecdysozoa</taxon>
        <taxon>Arthropoda</taxon>
        <taxon>Hexapoda</taxon>
        <taxon>Insecta</taxon>
        <taxon>Pterygota</taxon>
        <taxon>Neoptera</taxon>
        <taxon>Endopterygota</taxon>
        <taxon>Coleoptera</taxon>
        <taxon>Polyphaga</taxon>
        <taxon>Elateriformia</taxon>
        <taxon>Elateroidea</taxon>
        <taxon>Lampyridae</taxon>
        <taxon>Lampyrinae</taxon>
        <taxon>Photinus</taxon>
    </lineage>
</organism>
<feature type="compositionally biased region" description="Low complexity" evidence="1">
    <location>
        <begin position="42"/>
        <end position="51"/>
    </location>
</feature>
<feature type="region of interest" description="Disordered" evidence="1">
    <location>
        <begin position="36"/>
        <end position="65"/>
    </location>
</feature>
<keyword evidence="2" id="KW-0732">Signal</keyword>
<sequence length="101" mass="11299">MRTTVLLLLLLSVVIAQRPGYLGGLPAGYPALASRFKEENSSPDPTSSAPTSPTPAPVSNPPAPPSDVKFYYKPTNVHYPHWYPTKYHYKDVEYNDQFIFD</sequence>
<evidence type="ECO:0000256" key="1">
    <source>
        <dbReference type="SAM" id="MobiDB-lite"/>
    </source>
</evidence>
<feature type="signal peptide" evidence="2">
    <location>
        <begin position="1"/>
        <end position="16"/>
    </location>
</feature>
<evidence type="ECO:0000313" key="3">
    <source>
        <dbReference type="EMBL" id="JAV61235.1"/>
    </source>
</evidence>
<proteinExistence type="predicted"/>
<evidence type="ECO:0000256" key="2">
    <source>
        <dbReference type="SAM" id="SignalP"/>
    </source>
</evidence>
<accession>A0A1Y1KNJ0</accession>
<feature type="chain" id="PRO_5012349848" evidence="2">
    <location>
        <begin position="17"/>
        <end position="101"/>
    </location>
</feature>
<dbReference type="EMBL" id="GEZM01082905">
    <property type="protein sequence ID" value="JAV61235.1"/>
    <property type="molecule type" value="Transcribed_RNA"/>
</dbReference>
<name>A0A1Y1KNJ0_PHOPY</name>
<protein>
    <submittedName>
        <fullName evidence="3">Uncharacterized protein</fullName>
    </submittedName>
</protein>
<reference evidence="3" key="1">
    <citation type="journal article" date="2016" name="Sci. Rep.">
        <title>Molecular characterization of firefly nuptial gifts: a multi-omics approach sheds light on postcopulatory sexual selection.</title>
        <authorList>
            <person name="Al-Wathiqui N."/>
            <person name="Fallon T.R."/>
            <person name="South A."/>
            <person name="Weng J.K."/>
            <person name="Lewis S.M."/>
        </authorList>
    </citation>
    <scope>NUCLEOTIDE SEQUENCE</scope>
</reference>
<feature type="compositionally biased region" description="Pro residues" evidence="1">
    <location>
        <begin position="52"/>
        <end position="65"/>
    </location>
</feature>